<proteinExistence type="predicted"/>
<feature type="compositionally biased region" description="Basic residues" evidence="3">
    <location>
        <begin position="195"/>
        <end position="206"/>
    </location>
</feature>
<evidence type="ECO:0000259" key="4">
    <source>
        <dbReference type="PROSITE" id="PS50014"/>
    </source>
</evidence>
<feature type="compositionally biased region" description="Low complexity" evidence="3">
    <location>
        <begin position="421"/>
        <end position="431"/>
    </location>
</feature>
<accession>A0A9D5HV28</accession>
<evidence type="ECO:0000313" key="5">
    <source>
        <dbReference type="EMBL" id="KAJ0989779.1"/>
    </source>
</evidence>
<dbReference type="Pfam" id="PF00439">
    <property type="entry name" value="Bromodomain"/>
    <property type="match status" value="1"/>
</dbReference>
<dbReference type="Pfam" id="PF00249">
    <property type="entry name" value="Myb_DNA-binding"/>
    <property type="match status" value="1"/>
</dbReference>
<organism evidence="5 6">
    <name type="scientific">Dioscorea zingiberensis</name>
    <dbReference type="NCBI Taxonomy" id="325984"/>
    <lineage>
        <taxon>Eukaryota</taxon>
        <taxon>Viridiplantae</taxon>
        <taxon>Streptophyta</taxon>
        <taxon>Embryophyta</taxon>
        <taxon>Tracheophyta</taxon>
        <taxon>Spermatophyta</taxon>
        <taxon>Magnoliopsida</taxon>
        <taxon>Liliopsida</taxon>
        <taxon>Dioscoreales</taxon>
        <taxon>Dioscoreaceae</taxon>
        <taxon>Dioscorea</taxon>
    </lineage>
</organism>
<reference evidence="5" key="2">
    <citation type="journal article" date="2022" name="Hortic Res">
        <title>The genome of Dioscorea zingiberensis sheds light on the biosynthesis, origin and evolution of the medicinally important diosgenin saponins.</title>
        <authorList>
            <person name="Li Y."/>
            <person name="Tan C."/>
            <person name="Li Z."/>
            <person name="Guo J."/>
            <person name="Li S."/>
            <person name="Chen X."/>
            <person name="Wang C."/>
            <person name="Dai X."/>
            <person name="Yang H."/>
            <person name="Song W."/>
            <person name="Hou L."/>
            <person name="Xu J."/>
            <person name="Tong Z."/>
            <person name="Xu A."/>
            <person name="Yuan X."/>
            <person name="Wang W."/>
            <person name="Yang Q."/>
            <person name="Chen L."/>
            <person name="Sun Z."/>
            <person name="Wang K."/>
            <person name="Pan B."/>
            <person name="Chen J."/>
            <person name="Bao Y."/>
            <person name="Liu F."/>
            <person name="Qi X."/>
            <person name="Gang D.R."/>
            <person name="Wen J."/>
            <person name="Li J."/>
        </authorList>
    </citation>
    <scope>NUCLEOTIDE SEQUENCE</scope>
    <source>
        <strain evidence="5">Dzin_1.0</strain>
    </source>
</reference>
<name>A0A9D5HV28_9LILI</name>
<feature type="compositionally biased region" description="Basic and acidic residues" evidence="3">
    <location>
        <begin position="436"/>
        <end position="445"/>
    </location>
</feature>
<dbReference type="InterPro" id="IPR001005">
    <property type="entry name" value="SANT/Myb"/>
</dbReference>
<dbReference type="OrthoDB" id="1742084at2759"/>
<dbReference type="PANTHER" id="PTHR37888:SF11">
    <property type="entry name" value="DNA-BINDING BROMODOMAIN-CONTAINING PROTEIN"/>
    <property type="match status" value="1"/>
</dbReference>
<dbReference type="SMART" id="SM00297">
    <property type="entry name" value="BROMO"/>
    <property type="match status" value="1"/>
</dbReference>
<feature type="region of interest" description="Disordered" evidence="3">
    <location>
        <begin position="356"/>
        <end position="458"/>
    </location>
</feature>
<dbReference type="InterPro" id="IPR001487">
    <property type="entry name" value="Bromodomain"/>
</dbReference>
<reference evidence="5" key="1">
    <citation type="submission" date="2021-03" db="EMBL/GenBank/DDBJ databases">
        <authorList>
            <person name="Li Z."/>
            <person name="Yang C."/>
        </authorList>
    </citation>
    <scope>NUCLEOTIDE SEQUENCE</scope>
    <source>
        <strain evidence="5">Dzin_1.0</strain>
        <tissue evidence="5">Leaf</tissue>
    </source>
</reference>
<dbReference type="SUPFAM" id="SSF47370">
    <property type="entry name" value="Bromodomain"/>
    <property type="match status" value="1"/>
</dbReference>
<keyword evidence="6" id="KW-1185">Reference proteome</keyword>
<dbReference type="PROSITE" id="PS50014">
    <property type="entry name" value="BROMODOMAIN_2"/>
    <property type="match status" value="1"/>
</dbReference>
<evidence type="ECO:0000313" key="6">
    <source>
        <dbReference type="Proteomes" id="UP001085076"/>
    </source>
</evidence>
<dbReference type="CDD" id="cd00167">
    <property type="entry name" value="SANT"/>
    <property type="match status" value="1"/>
</dbReference>
<evidence type="ECO:0000256" key="3">
    <source>
        <dbReference type="SAM" id="MobiDB-lite"/>
    </source>
</evidence>
<dbReference type="CDD" id="cd04369">
    <property type="entry name" value="Bromodomain"/>
    <property type="match status" value="1"/>
</dbReference>
<dbReference type="Gene3D" id="1.10.10.60">
    <property type="entry name" value="Homeodomain-like"/>
    <property type="match status" value="1"/>
</dbReference>
<protein>
    <recommendedName>
        <fullName evidence="4">Bromo domain-containing protein</fullName>
    </recommendedName>
</protein>
<dbReference type="PANTHER" id="PTHR37888">
    <property type="entry name" value="DNA-BINDING BROMODOMAIN-CONTAINING PROTEIN"/>
    <property type="match status" value="1"/>
</dbReference>
<evidence type="ECO:0000256" key="2">
    <source>
        <dbReference type="PROSITE-ProRule" id="PRU00035"/>
    </source>
</evidence>
<feature type="compositionally biased region" description="Polar residues" evidence="3">
    <location>
        <begin position="139"/>
        <end position="148"/>
    </location>
</feature>
<feature type="compositionally biased region" description="Basic and acidic residues" evidence="3">
    <location>
        <begin position="163"/>
        <end position="175"/>
    </location>
</feature>
<dbReference type="Gene3D" id="1.20.920.10">
    <property type="entry name" value="Bromodomain-like"/>
    <property type="match status" value="1"/>
</dbReference>
<comment type="caution">
    <text evidence="5">The sequence shown here is derived from an EMBL/GenBank/DDBJ whole genome shotgun (WGS) entry which is preliminary data.</text>
</comment>
<dbReference type="InterPro" id="IPR036427">
    <property type="entry name" value="Bromodomain-like_sf"/>
</dbReference>
<keyword evidence="1 2" id="KW-0103">Bromodomain</keyword>
<feature type="region of interest" description="Disordered" evidence="3">
    <location>
        <begin position="116"/>
        <end position="216"/>
    </location>
</feature>
<evidence type="ECO:0000256" key="1">
    <source>
        <dbReference type="ARBA" id="ARBA00023117"/>
    </source>
</evidence>
<feature type="domain" description="Bromo" evidence="4">
    <location>
        <begin position="233"/>
        <end position="309"/>
    </location>
</feature>
<dbReference type="SUPFAM" id="SSF46689">
    <property type="entry name" value="Homeodomain-like"/>
    <property type="match status" value="1"/>
</dbReference>
<dbReference type="SMART" id="SM00717">
    <property type="entry name" value="SANT"/>
    <property type="match status" value="1"/>
</dbReference>
<sequence length="458" mass="51497">MMGSRDPSIWGTWEDLLLASAVRRHGADCWDSVAAELRPRSSSGHLLNPRSCRLRFIHLHRRFSVGNPFSERPQTRSDVPWLEDLRRLRVAELRREVQRYDASIMSLEQKVKRLRESCEDGNGGGTTGNIAGDPDRISGWSSKDSNSADPKGGAAEPEPGQEVGREPDPAADRSCHGSTATETRESGDAQSSAALKKRRSWRRSKKKQEAALPAAEPAKIESRPLMSFIEMITSDKLCSVLMRRLESQRRSERYKKVIRRHVDLETVREKLLRVQGELGESYAAKRLFRDLLLLCNNAIVFYPKESCEAKAALHLRCLVTKEMSAWLAATPTQQPPMVPLPSPLLACRRPCSASIKRSKVEEKVARGTKNKKGRKDAIERKKRTTSPPVEKGRQQHVGQAKHKQQVQRKEGRGRPPKKKAASPAPATAPTPKRSRKTPETKRTETRAPQAKPRSRMML</sequence>
<dbReference type="Proteomes" id="UP001085076">
    <property type="component" value="Miscellaneous, Linkage group lg01"/>
</dbReference>
<gene>
    <name evidence="5" type="ORF">J5N97_008135</name>
</gene>
<dbReference type="EMBL" id="JAGGNH010000001">
    <property type="protein sequence ID" value="KAJ0989779.1"/>
    <property type="molecule type" value="Genomic_DNA"/>
</dbReference>
<dbReference type="InterPro" id="IPR009057">
    <property type="entry name" value="Homeodomain-like_sf"/>
</dbReference>
<feature type="compositionally biased region" description="Basic residues" evidence="3">
    <location>
        <begin position="366"/>
        <end position="384"/>
    </location>
</feature>
<dbReference type="AlphaFoldDB" id="A0A9D5HV28"/>